<dbReference type="STRING" id="1185876.BN8_02467"/>
<proteinExistence type="inferred from homology"/>
<dbReference type="Proteomes" id="UP000009309">
    <property type="component" value="Unassembled WGS sequence"/>
</dbReference>
<evidence type="ECO:0000256" key="3">
    <source>
        <dbReference type="ARBA" id="ARBA00022729"/>
    </source>
</evidence>
<evidence type="ECO:0000256" key="6">
    <source>
        <dbReference type="SAM" id="SignalP"/>
    </source>
</evidence>
<feature type="chain" id="PRO_5003659452" evidence="6">
    <location>
        <begin position="21"/>
        <end position="459"/>
    </location>
</feature>
<comment type="subcellular location">
    <subcellularLocation>
        <location evidence="1">Cell outer membrane</location>
    </subcellularLocation>
</comment>
<dbReference type="AlphaFoldDB" id="I2GHK0"/>
<dbReference type="InterPro" id="IPR011990">
    <property type="entry name" value="TPR-like_helical_dom_sf"/>
</dbReference>
<feature type="domain" description="RagB/SusD" evidence="7">
    <location>
        <begin position="294"/>
        <end position="459"/>
    </location>
</feature>
<dbReference type="Gene3D" id="1.25.40.390">
    <property type="match status" value="1"/>
</dbReference>
<dbReference type="Pfam" id="PF14322">
    <property type="entry name" value="SusD-like_3"/>
    <property type="match status" value="1"/>
</dbReference>
<keyword evidence="4" id="KW-0472">Membrane</keyword>
<dbReference type="InterPro" id="IPR033985">
    <property type="entry name" value="SusD-like_N"/>
</dbReference>
<dbReference type="GO" id="GO:0009279">
    <property type="term" value="C:cell outer membrane"/>
    <property type="evidence" value="ECO:0007669"/>
    <property type="project" value="UniProtKB-SubCell"/>
</dbReference>
<keyword evidence="10" id="KW-1185">Reference proteome</keyword>
<protein>
    <submittedName>
        <fullName evidence="9">RagB/SusD domain protein</fullName>
    </submittedName>
</protein>
<feature type="signal peptide" evidence="6">
    <location>
        <begin position="1"/>
        <end position="20"/>
    </location>
</feature>
<feature type="domain" description="SusD-like N-terminal" evidence="8">
    <location>
        <begin position="47"/>
        <end position="217"/>
    </location>
</feature>
<sequence length="459" mass="51147">MKTVYKLTILSALLSLSSCGDILELTPPSSIVAENFWQTAGDAEAGLMNAYNSMQNSMTQNFIIVPLVLADDARANSGGNFTRHEAFVATPVHGNILDHWREVYAAVHGANDVLANVPTINDPALQKDRVLGEAYFIRGWAFFQLTRLWGKIPLPLQPSKSATQDFQLRRSEVPEVYAQIIKDLQEAERLLPATHPGNNRARPAKGSAQAWLAKVYLQRNAQGDYALALAECEKVMADAQYRLVPGANFGDLFAVGKQNTTETIFEMSFRPNRSTEGHDLDNETVPFTGAGFRMRPETKIVNAFQASTGDLRAAVSLGTHNNNRYIRKYEAAPPTTNIRGNQTTNIVYLRLADIILLRAECLNELGRTAEAIPFLNQIRTRAGLQPTTATTQAQVKQAIEDERFLELAFEPHRWYDLVRWNKAVGTVANLTEANRARILWPVPSRELDLNPNLDQNPSY</sequence>
<evidence type="ECO:0000259" key="8">
    <source>
        <dbReference type="Pfam" id="PF14322"/>
    </source>
</evidence>
<dbReference type="EMBL" id="CAIT01000006">
    <property type="protein sequence ID" value="CCH53375.1"/>
    <property type="molecule type" value="Genomic_DNA"/>
</dbReference>
<dbReference type="SUPFAM" id="SSF48452">
    <property type="entry name" value="TPR-like"/>
    <property type="match status" value="1"/>
</dbReference>
<dbReference type="eggNOG" id="COG2913">
    <property type="taxonomic scope" value="Bacteria"/>
</dbReference>
<reference evidence="9 10" key="1">
    <citation type="journal article" date="2012" name="J. Bacteriol.">
        <title>Genome Sequence of the Filamentous Bacterium Fibrisoma limi BUZ 3T.</title>
        <authorList>
            <person name="Filippini M."/>
            <person name="Qi W."/>
            <person name="Jaenicke S."/>
            <person name="Goesmann A."/>
            <person name="Smits T.H."/>
            <person name="Bagheri H.C."/>
        </authorList>
    </citation>
    <scope>NUCLEOTIDE SEQUENCE [LARGE SCALE GENOMIC DNA]</scope>
    <source>
        <strain evidence="10">BUZ 3T</strain>
    </source>
</reference>
<accession>I2GHK0</accession>
<comment type="similarity">
    <text evidence="2">Belongs to the SusD family.</text>
</comment>
<evidence type="ECO:0000256" key="1">
    <source>
        <dbReference type="ARBA" id="ARBA00004442"/>
    </source>
</evidence>
<dbReference type="Pfam" id="PF07980">
    <property type="entry name" value="SusD_RagB"/>
    <property type="match status" value="1"/>
</dbReference>
<keyword evidence="3 6" id="KW-0732">Signal</keyword>
<evidence type="ECO:0000313" key="9">
    <source>
        <dbReference type="EMBL" id="CCH53375.1"/>
    </source>
</evidence>
<keyword evidence="5" id="KW-0998">Cell outer membrane</keyword>
<evidence type="ECO:0000256" key="2">
    <source>
        <dbReference type="ARBA" id="ARBA00006275"/>
    </source>
</evidence>
<evidence type="ECO:0000256" key="4">
    <source>
        <dbReference type="ARBA" id="ARBA00023136"/>
    </source>
</evidence>
<name>I2GHK0_9BACT</name>
<gene>
    <name evidence="9" type="ORF">BN8_02467</name>
</gene>
<dbReference type="InterPro" id="IPR012944">
    <property type="entry name" value="SusD_RagB_dom"/>
</dbReference>
<evidence type="ECO:0000313" key="10">
    <source>
        <dbReference type="Proteomes" id="UP000009309"/>
    </source>
</evidence>
<evidence type="ECO:0000256" key="5">
    <source>
        <dbReference type="ARBA" id="ARBA00023237"/>
    </source>
</evidence>
<dbReference type="CDD" id="cd08977">
    <property type="entry name" value="SusD"/>
    <property type="match status" value="1"/>
</dbReference>
<evidence type="ECO:0000259" key="7">
    <source>
        <dbReference type="Pfam" id="PF07980"/>
    </source>
</evidence>
<dbReference type="OrthoDB" id="621570at2"/>
<organism evidence="9 10">
    <name type="scientific">Fibrisoma limi BUZ 3</name>
    <dbReference type="NCBI Taxonomy" id="1185876"/>
    <lineage>
        <taxon>Bacteria</taxon>
        <taxon>Pseudomonadati</taxon>
        <taxon>Bacteroidota</taxon>
        <taxon>Cytophagia</taxon>
        <taxon>Cytophagales</taxon>
        <taxon>Spirosomataceae</taxon>
        <taxon>Fibrisoma</taxon>
    </lineage>
</organism>
<dbReference type="PROSITE" id="PS51257">
    <property type="entry name" value="PROKAR_LIPOPROTEIN"/>
    <property type="match status" value="1"/>
</dbReference>
<comment type="caution">
    <text evidence="9">The sequence shown here is derived from an EMBL/GenBank/DDBJ whole genome shotgun (WGS) entry which is preliminary data.</text>
</comment>
<dbReference type="RefSeq" id="WP_009281957.1">
    <property type="nucleotide sequence ID" value="NZ_CAIT01000006.1"/>
</dbReference>